<dbReference type="PANTHER" id="PTHR48048:SF35">
    <property type="entry name" value="UDP-GLYCOSYLTRANSFERASES DOMAIN-CONTAINING PROTEIN"/>
    <property type="match status" value="1"/>
</dbReference>
<dbReference type="PROSITE" id="PS00375">
    <property type="entry name" value="UDPGT"/>
    <property type="match status" value="1"/>
</dbReference>
<dbReference type="EMBL" id="KY631939">
    <property type="protein sequence ID" value="ARU08123.1"/>
    <property type="molecule type" value="mRNA"/>
</dbReference>
<dbReference type="CDD" id="cd03784">
    <property type="entry name" value="GT1_Gtf-like"/>
    <property type="match status" value="1"/>
</dbReference>
<dbReference type="PANTHER" id="PTHR48048">
    <property type="entry name" value="GLYCOSYLTRANSFERASE"/>
    <property type="match status" value="1"/>
</dbReference>
<evidence type="ECO:0000256" key="3">
    <source>
        <dbReference type="RuleBase" id="RU003718"/>
    </source>
</evidence>
<protein>
    <recommendedName>
        <fullName evidence="4">Glycosyltransferase</fullName>
        <ecNumber evidence="4">2.4.1.-</ecNumber>
    </recommendedName>
</protein>
<sequence length="477" mass="53176">MEKPVLVVIVAPLIGHLTQSMQLAKLILEKNNQLSISVLVMKVPVDPQGTQKIQTFINGCNVERLHFHHLPTPENTDNWPSNRGFSVKKLIEFQTPHIRETVSKIKGLTGFILDMTTPSLIDVAEEFQVPSYIFCTSGAAFFGLMFHVQSLQDDHKQDTIELFKTSNELIVPSFAQPVPISVLPTVTTDKLQWSSRLHKTVRHLRRAKGLIVNTFEELEDCALNSFLTDSAYGKSGVPQVCPIGPILNRFETKTKNHSEIMEWLDNQPANSVVLISFGSLGSFHMDQVKGIANGLEKSDHRFLWVLRQLPTENGGFPSDYDNLELVLPKGFLDRTASIGKVEGWVPQLAVLSHSACGGFVSHCGWNSILESIWCGVPIATWPVSGEQQLNAFQLVKELGMAVEISLDYNEAKEHQELVRAEQIEKGLRELMDGENEVRKRVKEFSKKSRAAAQEGGSSHLCFENLIETICSGSHNGK</sequence>
<evidence type="ECO:0000256" key="1">
    <source>
        <dbReference type="ARBA" id="ARBA00009995"/>
    </source>
</evidence>
<dbReference type="GO" id="GO:0035251">
    <property type="term" value="F:UDP-glucosyltransferase activity"/>
    <property type="evidence" value="ECO:0007669"/>
    <property type="project" value="InterPro"/>
</dbReference>
<dbReference type="InterPro" id="IPR035595">
    <property type="entry name" value="UDP_glycos_trans_CS"/>
</dbReference>
<accession>A0A288W8H8</accession>
<dbReference type="AlphaFoldDB" id="A0A288W8H8"/>
<name>A0A288W8H8_GARJA</name>
<evidence type="ECO:0000256" key="2">
    <source>
        <dbReference type="ARBA" id="ARBA00022679"/>
    </source>
</evidence>
<proteinExistence type="evidence at transcript level"/>
<dbReference type="Gene3D" id="3.40.50.2000">
    <property type="entry name" value="Glycogen Phosphorylase B"/>
    <property type="match status" value="2"/>
</dbReference>
<dbReference type="EC" id="2.4.1.-" evidence="4"/>
<dbReference type="InterPro" id="IPR002213">
    <property type="entry name" value="UDP_glucos_trans"/>
</dbReference>
<dbReference type="SUPFAM" id="SSF53756">
    <property type="entry name" value="UDP-Glycosyltransferase/glycogen phosphorylase"/>
    <property type="match status" value="1"/>
</dbReference>
<reference evidence="5" key="1">
    <citation type="journal article" date="2017" name="Front. Plant Sci.">
        <title>Transcriptome-Guided Mining of Genes Involved in Crocin Biosynthesis.</title>
        <authorList>
            <person name="Ji A."/>
            <person name="Jia J."/>
            <person name="Xu Z."/>
            <person name="Li Y."/>
            <person name="Bi W."/>
            <person name="Ren F."/>
            <person name="He C."/>
            <person name="Liu J."/>
            <person name="Hu K."/>
            <person name="Song J."/>
        </authorList>
    </citation>
    <scope>NUCLEOTIDE SEQUENCE</scope>
    <source>
        <tissue evidence="5">Fruits</tissue>
    </source>
</reference>
<dbReference type="FunFam" id="3.40.50.2000:FF:000056">
    <property type="entry name" value="Glycosyltransferase"/>
    <property type="match status" value="1"/>
</dbReference>
<dbReference type="Pfam" id="PF00201">
    <property type="entry name" value="UDPGT"/>
    <property type="match status" value="1"/>
</dbReference>
<keyword evidence="2 3" id="KW-0808">Transferase</keyword>
<keyword evidence="3" id="KW-0328">Glycosyltransferase</keyword>
<organism evidence="5">
    <name type="scientific">Gardenia jasminoides</name>
    <name type="common">Cape jasmine</name>
    <name type="synonym">Gardenia augusta</name>
    <dbReference type="NCBI Taxonomy" id="114476"/>
    <lineage>
        <taxon>Eukaryota</taxon>
        <taxon>Viridiplantae</taxon>
        <taxon>Streptophyta</taxon>
        <taxon>Embryophyta</taxon>
        <taxon>Tracheophyta</taxon>
        <taxon>Spermatophyta</taxon>
        <taxon>Magnoliopsida</taxon>
        <taxon>eudicotyledons</taxon>
        <taxon>Gunneridae</taxon>
        <taxon>Pentapetalae</taxon>
        <taxon>asterids</taxon>
        <taxon>lamiids</taxon>
        <taxon>Gentianales</taxon>
        <taxon>Rubiaceae</taxon>
        <taxon>Ixoroideae</taxon>
        <taxon>Gardenieae complex</taxon>
        <taxon>Gardenieae - Pavetteae clade</taxon>
        <taxon>Gardenieae</taxon>
        <taxon>Gardenia</taxon>
    </lineage>
</organism>
<evidence type="ECO:0000313" key="5">
    <source>
        <dbReference type="EMBL" id="ARU08123.1"/>
    </source>
</evidence>
<evidence type="ECO:0000256" key="4">
    <source>
        <dbReference type="RuleBase" id="RU362057"/>
    </source>
</evidence>
<comment type="similarity">
    <text evidence="1 3">Belongs to the UDP-glycosyltransferase family.</text>
</comment>
<dbReference type="InterPro" id="IPR050481">
    <property type="entry name" value="UDP-glycosyltransf_plant"/>
</dbReference>